<feature type="region of interest" description="Disordered" evidence="1">
    <location>
        <begin position="61"/>
        <end position="83"/>
    </location>
</feature>
<evidence type="ECO:0000313" key="2">
    <source>
        <dbReference type="EMBL" id="CED82446.1"/>
    </source>
</evidence>
<evidence type="ECO:0000256" key="1">
    <source>
        <dbReference type="SAM" id="MobiDB-lite"/>
    </source>
</evidence>
<protein>
    <submittedName>
        <fullName evidence="2">Uncharacterized protein</fullName>
    </submittedName>
</protein>
<name>A0A0F7SLY0_PHARH</name>
<proteinExistence type="predicted"/>
<sequence length="83" mass="9625">MTFFTEKRQQSGQITTELIRDSDSDDDFLEGNPNHQIGNMWKRPEKAAPAAVEEEKVVEDVKEKVDREEDEVDEVERQLAYLA</sequence>
<organism evidence="2">
    <name type="scientific">Phaffia rhodozyma</name>
    <name type="common">Yeast</name>
    <name type="synonym">Xanthophyllomyces dendrorhous</name>
    <dbReference type="NCBI Taxonomy" id="264483"/>
    <lineage>
        <taxon>Eukaryota</taxon>
        <taxon>Fungi</taxon>
        <taxon>Dikarya</taxon>
        <taxon>Basidiomycota</taxon>
        <taxon>Agaricomycotina</taxon>
        <taxon>Tremellomycetes</taxon>
        <taxon>Cystofilobasidiales</taxon>
        <taxon>Mrakiaceae</taxon>
        <taxon>Phaffia</taxon>
    </lineage>
</organism>
<dbReference type="EMBL" id="LN483124">
    <property type="protein sequence ID" value="CED82446.1"/>
    <property type="molecule type" value="Genomic_DNA"/>
</dbReference>
<dbReference type="AlphaFoldDB" id="A0A0F7SLY0"/>
<accession>A0A0F7SLY0</accession>
<reference evidence="2" key="1">
    <citation type="submission" date="2014-08" db="EMBL/GenBank/DDBJ databases">
        <authorList>
            <person name="Sharma Rahul"/>
            <person name="Thines Marco"/>
        </authorList>
    </citation>
    <scope>NUCLEOTIDE SEQUENCE</scope>
</reference>